<dbReference type="Proteomes" id="UP000242765">
    <property type="component" value="Unassembled WGS sequence"/>
</dbReference>
<feature type="signal peptide" evidence="1">
    <location>
        <begin position="1"/>
        <end position="22"/>
    </location>
</feature>
<dbReference type="RefSeq" id="WP_086201977.1">
    <property type="nucleotide sequence ID" value="NZ_NEGB01000001.1"/>
</dbReference>
<dbReference type="OrthoDB" id="6710329at2"/>
<dbReference type="STRING" id="1977882.B9T28_00265"/>
<gene>
    <name evidence="2" type="ORF">B9T28_00265</name>
</gene>
<protein>
    <submittedName>
        <fullName evidence="2">Uncharacterized protein</fullName>
    </submittedName>
</protein>
<evidence type="ECO:0000256" key="1">
    <source>
        <dbReference type="SAM" id="SignalP"/>
    </source>
</evidence>
<evidence type="ECO:0000313" key="3">
    <source>
        <dbReference type="Proteomes" id="UP000242765"/>
    </source>
</evidence>
<evidence type="ECO:0000313" key="2">
    <source>
        <dbReference type="EMBL" id="OTG67118.1"/>
    </source>
</evidence>
<keyword evidence="1" id="KW-0732">Signal</keyword>
<sequence length="186" mass="21102">MNKLSNPVLLTSLLSITLLITACTPKPEQIPNDQNQATDTSPKVLDQLKTKPIKEFPATPDDAHDIALLTEYDQKFSEMNNELEADLEKRAVEGKLSAEISQQLKRDSIQSSLNMLKDLDLKTQQGRYIQGLLYQYWENQAKVYDEKKQSPDGELKQPSDAVKGMGELFTAQEQLDHWKAKTEKHS</sequence>
<organism evidence="2 3">
    <name type="scientific">Acinetobacter silvestris</name>
    <dbReference type="NCBI Taxonomy" id="1977882"/>
    <lineage>
        <taxon>Bacteria</taxon>
        <taxon>Pseudomonadati</taxon>
        <taxon>Pseudomonadota</taxon>
        <taxon>Gammaproteobacteria</taxon>
        <taxon>Moraxellales</taxon>
        <taxon>Moraxellaceae</taxon>
        <taxon>Acinetobacter</taxon>
    </lineage>
</organism>
<accession>A0A1Y3CKZ6</accession>
<dbReference type="AlphaFoldDB" id="A0A1Y3CKZ6"/>
<comment type="caution">
    <text evidence="2">The sequence shown here is derived from an EMBL/GenBank/DDBJ whole genome shotgun (WGS) entry which is preliminary data.</text>
</comment>
<name>A0A1Y3CKZ6_9GAMM</name>
<dbReference type="PROSITE" id="PS51257">
    <property type="entry name" value="PROKAR_LIPOPROTEIN"/>
    <property type="match status" value="1"/>
</dbReference>
<reference evidence="2 3" key="1">
    <citation type="submission" date="2017-04" db="EMBL/GenBank/DDBJ databases">
        <title>High diversity of culturable Acinetobacter species in natural soil and water ecosystems.</title>
        <authorList>
            <person name="Nemec A."/>
            <person name="Radolfova-Krizova L."/>
        </authorList>
    </citation>
    <scope>NUCLEOTIDE SEQUENCE [LARGE SCALE GENOMIC DNA]</scope>
    <source>
        <strain evidence="2 3">ANC 4999</strain>
    </source>
</reference>
<dbReference type="EMBL" id="NEGB01000001">
    <property type="protein sequence ID" value="OTG67118.1"/>
    <property type="molecule type" value="Genomic_DNA"/>
</dbReference>
<keyword evidence="3" id="KW-1185">Reference proteome</keyword>
<feature type="chain" id="PRO_5011000170" evidence="1">
    <location>
        <begin position="23"/>
        <end position="186"/>
    </location>
</feature>
<proteinExistence type="predicted"/>